<sequence>MTLLELLRARTWRAFDVDDSGRVLAGWDNSGSVQLVEIAPDGTRTVLTDLPGSCSGRYLPGERMVVVQHDEGGNERGQLSVLDPEVPFALAPLVRDPAFIHSLAEVLPGRVVYRTNRRNGIDFDVVVRNVTAGLEEVVHDGGGNVTEVSLSPDSRYVLVGVIGAQPMSTQLLLVDNLASTRDGVVRELTGADEHARFENVHWLPDSSGLVLTTDRTTDRTVVARLDLDSDELTVLVAGEHDTTAWLSPDGSTLLCEANADGWSSLTLTAVDGSGVREVVLPVPGVVGGRFPAPVFSPDSATVAISFTAPGEPGSVLLLDVATGAVRTVVGEPAEGAVSPSSHLVPTPDGEQVPCHVYAPTQPTALAGSSVVNVHGGPEGQSRPEFSPVVQALVAAGHTVLVPNVRGSVGYGKRWYSLDDVRLRLDSVADLAALHEWLPSQGLDPARAALWGGSYGGYMVLMGCAFQPERWAAGVDIVGMSSLVTFLENTSPYRRAAREREYGTLAHDREFLTGASALSRIDDLRAPLVVIHGANDPRVPLSEAEQLHAALSARGVECELLIYPDEGHGLAKRANREDAYPRALDFLARHLAG</sequence>
<evidence type="ECO:0000259" key="2">
    <source>
        <dbReference type="Pfam" id="PF00326"/>
    </source>
</evidence>
<dbReference type="InterPro" id="IPR029058">
    <property type="entry name" value="AB_hydrolase_fold"/>
</dbReference>
<dbReference type="RefSeq" id="WP_265382616.1">
    <property type="nucleotide sequence ID" value="NZ_CP110615.1"/>
</dbReference>
<dbReference type="InterPro" id="IPR001375">
    <property type="entry name" value="Peptidase_S9_cat"/>
</dbReference>
<dbReference type="PANTHER" id="PTHR42776:SF27">
    <property type="entry name" value="DIPEPTIDYL PEPTIDASE FAMILY MEMBER 6"/>
    <property type="match status" value="1"/>
</dbReference>
<dbReference type="Gene3D" id="3.40.50.1820">
    <property type="entry name" value="alpha/beta hydrolase"/>
    <property type="match status" value="1"/>
</dbReference>
<keyword evidence="1 3" id="KW-0378">Hydrolase</keyword>
<dbReference type="Proteomes" id="UP001164965">
    <property type="component" value="Chromosome"/>
</dbReference>
<dbReference type="InterPro" id="IPR011042">
    <property type="entry name" value="6-blade_b-propeller_TolB-like"/>
</dbReference>
<accession>A0ABY6NYP8</accession>
<name>A0ABY6NYP8_9NOCA</name>
<evidence type="ECO:0000313" key="4">
    <source>
        <dbReference type="Proteomes" id="UP001164965"/>
    </source>
</evidence>
<proteinExistence type="predicted"/>
<dbReference type="Pfam" id="PF00326">
    <property type="entry name" value="Peptidase_S9"/>
    <property type="match status" value="1"/>
</dbReference>
<dbReference type="PANTHER" id="PTHR42776">
    <property type="entry name" value="SERINE PEPTIDASE S9 FAMILY MEMBER"/>
    <property type="match status" value="1"/>
</dbReference>
<protein>
    <submittedName>
        <fullName evidence="3">Alpha/beta fold hydrolase</fullName>
    </submittedName>
</protein>
<feature type="domain" description="Peptidase S9 prolyl oligopeptidase catalytic" evidence="2">
    <location>
        <begin position="384"/>
        <end position="591"/>
    </location>
</feature>
<organism evidence="3 4">
    <name type="scientific">Rhodococcus antarcticus</name>
    <dbReference type="NCBI Taxonomy" id="2987751"/>
    <lineage>
        <taxon>Bacteria</taxon>
        <taxon>Bacillati</taxon>
        <taxon>Actinomycetota</taxon>
        <taxon>Actinomycetes</taxon>
        <taxon>Mycobacteriales</taxon>
        <taxon>Nocardiaceae</taxon>
        <taxon>Rhodococcus</taxon>
    </lineage>
</organism>
<dbReference type="GO" id="GO:0016787">
    <property type="term" value="F:hydrolase activity"/>
    <property type="evidence" value="ECO:0007669"/>
    <property type="project" value="UniProtKB-KW"/>
</dbReference>
<reference evidence="3" key="1">
    <citation type="submission" date="2022-10" db="EMBL/GenBank/DDBJ databases">
        <title>Rhodococcus sp.75.</title>
        <authorList>
            <person name="Sun M."/>
        </authorList>
    </citation>
    <scope>NUCLEOTIDE SEQUENCE</scope>
    <source>
        <strain evidence="3">75</strain>
    </source>
</reference>
<dbReference type="SUPFAM" id="SSF82171">
    <property type="entry name" value="DPP6 N-terminal domain-like"/>
    <property type="match status" value="1"/>
</dbReference>
<keyword evidence="4" id="KW-1185">Reference proteome</keyword>
<gene>
    <name evidence="3" type="ORF">RHODO2019_15440</name>
</gene>
<dbReference type="Gene3D" id="2.120.10.30">
    <property type="entry name" value="TolB, C-terminal domain"/>
    <property type="match status" value="1"/>
</dbReference>
<dbReference type="SUPFAM" id="SSF53474">
    <property type="entry name" value="alpha/beta-Hydrolases"/>
    <property type="match status" value="1"/>
</dbReference>
<dbReference type="EMBL" id="CP110615">
    <property type="protein sequence ID" value="UZJ24509.1"/>
    <property type="molecule type" value="Genomic_DNA"/>
</dbReference>
<evidence type="ECO:0000313" key="3">
    <source>
        <dbReference type="EMBL" id="UZJ24509.1"/>
    </source>
</evidence>
<evidence type="ECO:0000256" key="1">
    <source>
        <dbReference type="ARBA" id="ARBA00022801"/>
    </source>
</evidence>